<dbReference type="GO" id="GO:0005524">
    <property type="term" value="F:ATP binding"/>
    <property type="evidence" value="ECO:0007669"/>
    <property type="project" value="UniProtKB-KW"/>
</dbReference>
<dbReference type="InterPro" id="IPR003591">
    <property type="entry name" value="Leu-rich_rpt_typical-subtyp"/>
</dbReference>
<dbReference type="Gene3D" id="3.80.10.10">
    <property type="entry name" value="Ribonuclease Inhibitor"/>
    <property type="match status" value="2"/>
</dbReference>
<keyword evidence="2" id="KW-0433">Leucine-rich repeat</keyword>
<evidence type="ECO:0000256" key="7">
    <source>
        <dbReference type="SAM" id="Coils"/>
    </source>
</evidence>
<evidence type="ECO:0000313" key="14">
    <source>
        <dbReference type="Proteomes" id="UP000241394"/>
    </source>
</evidence>
<feature type="domain" description="Disease resistance protein At4g27190-like leucine-rich repeats" evidence="10">
    <location>
        <begin position="819"/>
        <end position="944"/>
    </location>
</feature>
<feature type="coiled-coil region" evidence="7">
    <location>
        <begin position="23"/>
        <end position="79"/>
    </location>
</feature>
<proteinExistence type="inferred from homology"/>
<keyword evidence="5" id="KW-0611">Plant defense</keyword>
<protein>
    <submittedName>
        <fullName evidence="13">Disease resistance protein</fullName>
    </submittedName>
</protein>
<dbReference type="Pfam" id="PF23247">
    <property type="entry name" value="LRR_RPS2"/>
    <property type="match status" value="1"/>
</dbReference>
<accession>A0A2R6PTL3</accession>
<dbReference type="InterPro" id="IPR002182">
    <property type="entry name" value="NB-ARC"/>
</dbReference>
<dbReference type="STRING" id="1590841.A0A2R6PTL3"/>
<feature type="domain" description="NB-ARC" evidence="9">
    <location>
        <begin position="139"/>
        <end position="304"/>
    </location>
</feature>
<dbReference type="GO" id="GO:0051607">
    <property type="term" value="P:defense response to virus"/>
    <property type="evidence" value="ECO:0007669"/>
    <property type="project" value="UniProtKB-ARBA"/>
</dbReference>
<evidence type="ECO:0000259" key="9">
    <source>
        <dbReference type="Pfam" id="PF00931"/>
    </source>
</evidence>
<dbReference type="Pfam" id="PF23559">
    <property type="entry name" value="WHD_DRP"/>
    <property type="match status" value="1"/>
</dbReference>
<dbReference type="SUPFAM" id="SSF52058">
    <property type="entry name" value="L domain-like"/>
    <property type="match status" value="1"/>
</dbReference>
<feature type="compositionally biased region" description="Acidic residues" evidence="8">
    <location>
        <begin position="871"/>
        <end position="881"/>
    </location>
</feature>
<dbReference type="GO" id="GO:0043531">
    <property type="term" value="F:ADP binding"/>
    <property type="evidence" value="ECO:0007669"/>
    <property type="project" value="InterPro"/>
</dbReference>
<reference evidence="14" key="2">
    <citation type="journal article" date="2018" name="BMC Genomics">
        <title>A manually annotated Actinidia chinensis var. chinensis (kiwifruit) genome highlights the challenges associated with draft genomes and gene prediction in plants.</title>
        <authorList>
            <person name="Pilkington S.M."/>
            <person name="Crowhurst R."/>
            <person name="Hilario E."/>
            <person name="Nardozza S."/>
            <person name="Fraser L."/>
            <person name="Peng Y."/>
            <person name="Gunaseelan K."/>
            <person name="Simpson R."/>
            <person name="Tahir J."/>
            <person name="Deroles S.C."/>
            <person name="Templeton K."/>
            <person name="Luo Z."/>
            <person name="Davy M."/>
            <person name="Cheng C."/>
            <person name="McNeilage M."/>
            <person name="Scaglione D."/>
            <person name="Liu Y."/>
            <person name="Zhang Q."/>
            <person name="Datson P."/>
            <person name="De Silva N."/>
            <person name="Gardiner S.E."/>
            <person name="Bassett H."/>
            <person name="Chagne D."/>
            <person name="McCallum J."/>
            <person name="Dzierzon H."/>
            <person name="Deng C."/>
            <person name="Wang Y.Y."/>
            <person name="Barron L."/>
            <person name="Manako K."/>
            <person name="Bowen J."/>
            <person name="Foster T.M."/>
            <person name="Erridge Z.A."/>
            <person name="Tiffin H."/>
            <person name="Waite C.N."/>
            <person name="Davies K.M."/>
            <person name="Grierson E.P."/>
            <person name="Laing W.A."/>
            <person name="Kirk R."/>
            <person name="Chen X."/>
            <person name="Wood M."/>
            <person name="Montefiori M."/>
            <person name="Brummell D.A."/>
            <person name="Schwinn K.E."/>
            <person name="Catanach A."/>
            <person name="Fullerton C."/>
            <person name="Li D."/>
            <person name="Meiyalaghan S."/>
            <person name="Nieuwenhuizen N."/>
            <person name="Read N."/>
            <person name="Prakash R."/>
            <person name="Hunter D."/>
            <person name="Zhang H."/>
            <person name="McKenzie M."/>
            <person name="Knabel M."/>
            <person name="Harris A."/>
            <person name="Allan A.C."/>
            <person name="Gleave A."/>
            <person name="Chen A."/>
            <person name="Janssen B.J."/>
            <person name="Plunkett B."/>
            <person name="Ampomah-Dwamena C."/>
            <person name="Voogd C."/>
            <person name="Leif D."/>
            <person name="Lafferty D."/>
            <person name="Souleyre E.J.F."/>
            <person name="Varkonyi-Gasic E."/>
            <person name="Gambi F."/>
            <person name="Hanley J."/>
            <person name="Yao J.L."/>
            <person name="Cheung J."/>
            <person name="David K.M."/>
            <person name="Warren B."/>
            <person name="Marsh K."/>
            <person name="Snowden K.C."/>
            <person name="Lin-Wang K."/>
            <person name="Brian L."/>
            <person name="Martinez-Sanchez M."/>
            <person name="Wang M."/>
            <person name="Ileperuma N."/>
            <person name="Macnee N."/>
            <person name="Campin R."/>
            <person name="McAtee P."/>
            <person name="Drummond R.S.M."/>
            <person name="Espley R.V."/>
            <person name="Ireland H.S."/>
            <person name="Wu R."/>
            <person name="Atkinson R.G."/>
            <person name="Karunairetnam S."/>
            <person name="Bulley S."/>
            <person name="Chunkath S."/>
            <person name="Hanley Z."/>
            <person name="Storey R."/>
            <person name="Thrimawithana A.H."/>
            <person name="Thomson S."/>
            <person name="David C."/>
            <person name="Testolin R."/>
            <person name="Huang H."/>
            <person name="Hellens R.P."/>
            <person name="Schaffer R.J."/>
        </authorList>
    </citation>
    <scope>NUCLEOTIDE SEQUENCE [LARGE SCALE GENOMIC DNA]</scope>
    <source>
        <strain evidence="14">cv. Red5</strain>
    </source>
</reference>
<evidence type="ECO:0000256" key="8">
    <source>
        <dbReference type="SAM" id="MobiDB-lite"/>
    </source>
</evidence>
<dbReference type="PRINTS" id="PR00364">
    <property type="entry name" value="DISEASERSIST"/>
</dbReference>
<dbReference type="Gene3D" id="3.40.50.300">
    <property type="entry name" value="P-loop containing nucleotide triphosphate hydrolases"/>
    <property type="match status" value="1"/>
</dbReference>
<comment type="caution">
    <text evidence="13">The sequence shown here is derived from an EMBL/GenBank/DDBJ whole genome shotgun (WGS) entry which is preliminary data.</text>
</comment>
<keyword evidence="3" id="KW-0677">Repeat</keyword>
<dbReference type="PANTHER" id="PTHR33463:SF187">
    <property type="entry name" value="AND NB-ARC DOMAIN DISEASE RESISTANCE PROTEIN, PUTATIVE-RELATED"/>
    <property type="match status" value="1"/>
</dbReference>
<evidence type="ECO:0000256" key="4">
    <source>
        <dbReference type="ARBA" id="ARBA00022741"/>
    </source>
</evidence>
<evidence type="ECO:0000256" key="2">
    <source>
        <dbReference type="ARBA" id="ARBA00022614"/>
    </source>
</evidence>
<feature type="region of interest" description="Disordered" evidence="8">
    <location>
        <begin position="871"/>
        <end position="899"/>
    </location>
</feature>
<evidence type="ECO:0000256" key="3">
    <source>
        <dbReference type="ARBA" id="ARBA00022737"/>
    </source>
</evidence>
<feature type="domain" description="Disease resistance protein winged helix" evidence="11">
    <location>
        <begin position="389"/>
        <end position="459"/>
    </location>
</feature>
<evidence type="ECO:0000259" key="11">
    <source>
        <dbReference type="Pfam" id="PF23559"/>
    </source>
</evidence>
<dbReference type="Proteomes" id="UP000241394">
    <property type="component" value="Chromosome LG23"/>
</dbReference>
<dbReference type="InterPro" id="IPR027417">
    <property type="entry name" value="P-loop_NTPase"/>
</dbReference>
<dbReference type="InterPro" id="IPR050905">
    <property type="entry name" value="Plant_NBS-LRR"/>
</dbReference>
<evidence type="ECO:0000256" key="5">
    <source>
        <dbReference type="ARBA" id="ARBA00022821"/>
    </source>
</evidence>
<evidence type="ECO:0000313" key="13">
    <source>
        <dbReference type="EMBL" id="PSR96342.1"/>
    </source>
</evidence>
<name>A0A2R6PTL3_ACTCC</name>
<dbReference type="FunFam" id="1.10.10.10:FF:000322">
    <property type="entry name" value="Probable disease resistance protein At1g63360"/>
    <property type="match status" value="1"/>
</dbReference>
<dbReference type="SMART" id="SM00369">
    <property type="entry name" value="LRR_TYP"/>
    <property type="match status" value="3"/>
</dbReference>
<keyword evidence="4" id="KW-0547">Nucleotide-binding</keyword>
<dbReference type="InterPro" id="IPR055414">
    <property type="entry name" value="LRR_R13L4/SHOC2-like"/>
</dbReference>
<dbReference type="Pfam" id="PF00931">
    <property type="entry name" value="NB-ARC"/>
    <property type="match status" value="1"/>
</dbReference>
<sequence length="993" mass="113867">MSETLGNAVLEQLSSIYGFDENMQALRRKLEDLSCQETDMNTELENAELQSRNKRKREVENWLRNVEKKKCEIQGIEQELRERRIFSRLKYGKRVKRMIVEVEDLVQQGRFPEGLMIDACERIGDSLPTTRLVGQTSQRNLEEIWACLMNDEVLSIGIYGMGGVGKTTITMHIHNRIIDHVDSFQNVYWVTVSKEFSIHRLQNDIAKAVGREISHEGDEMRRAALLFKVLMKRKNSVLILDDMWDHFPLEKVGVPIRRTGCKLILTSRSLDVCHKMGCQEIIKVEPLSKEEAWMLFTEKLGHNNRLPPNVNEIAESVIDRCAGLPLGIITMAGNMRGVNDIHEWRNVLEELNESTRQGDMESSVFPILKLSYNHLGDSKLQLCFLYCALYPEDSYIDRKELIEYFIAEGLIDGRKSRQAEFDLGHSILNKLENACLLESVKGCRNDKCLKMHDLIREMALKLTKVNPRYMVKAGMQLRDLPDEQEWTVDLEKVSLMKNEISRIPLGTSPRCPRLSTLILRENPLERLPYSFVLHLHNLTVLDLSHTDIENLPSSISDLECLTALLLSRCEQLISVPSLAKLTELRVLDLGYTKIKRAPQGLESLVSLKSLNMQQTWNLEMMPTEKLFKLSSLQKLVLDYSSEHVRVQAEELMSLRHLEEFEGQLYDLHGFNRYVKSQHYKGLKVYRLQVRSGECQNRIAYIDFEDKYDKEVRIINCSLVRKSGGRDPLLLPHDIQYLEIDECQIVAGCLLDVSSSLRNARELKACAIVHCDGIEYILPSSSSLSPSSNAPFQSLEKLDLHGLQNLSDLYKWGRGDATPTNGTFLNLKHLDISGCPSIRKLFTIHLLQNLHNLELIYVWECKQMEEIIALDNEEENETESMDESTTTTSSSNQSSSSHGTVVSFPKLKRLSLQQLPELKSICGGVMACDSIQSITVIRCPKLKTLSLSLIPSNEQQSPTPPLEEILIDDRQWWESLQWNHPNHKNVLQPLVRFW</sequence>
<dbReference type="InterPro" id="IPR036388">
    <property type="entry name" value="WH-like_DNA-bd_sf"/>
</dbReference>
<dbReference type="InterPro" id="IPR032675">
    <property type="entry name" value="LRR_dom_sf"/>
</dbReference>
<comment type="similarity">
    <text evidence="1">Belongs to the disease resistance NB-LRR family.</text>
</comment>
<evidence type="ECO:0000259" key="10">
    <source>
        <dbReference type="Pfam" id="PF23247"/>
    </source>
</evidence>
<feature type="domain" description="Disease resistance R13L4/SHOC-2-like LRR" evidence="12">
    <location>
        <begin position="514"/>
        <end position="690"/>
    </location>
</feature>
<keyword evidence="7" id="KW-0175">Coiled coil</keyword>
<evidence type="ECO:0000256" key="6">
    <source>
        <dbReference type="ARBA" id="ARBA00022840"/>
    </source>
</evidence>
<keyword evidence="6" id="KW-0067">ATP-binding</keyword>
<keyword evidence="14" id="KW-1185">Reference proteome</keyword>
<dbReference type="InterPro" id="IPR057135">
    <property type="entry name" value="At4g27190-like_LRR"/>
</dbReference>
<gene>
    <name evidence="13" type="ORF">CEY00_Acc26391</name>
</gene>
<dbReference type="Gramene" id="PSR96342">
    <property type="protein sequence ID" value="PSR96342"/>
    <property type="gene ID" value="CEY00_Acc26391"/>
</dbReference>
<evidence type="ECO:0000256" key="1">
    <source>
        <dbReference type="ARBA" id="ARBA00008894"/>
    </source>
</evidence>
<dbReference type="InterPro" id="IPR001611">
    <property type="entry name" value="Leu-rich_rpt"/>
</dbReference>
<dbReference type="OMA" id="IHEIPTD"/>
<dbReference type="PANTHER" id="PTHR33463">
    <property type="entry name" value="NB-ARC DOMAIN-CONTAINING PROTEIN-RELATED"/>
    <property type="match status" value="1"/>
</dbReference>
<dbReference type="Pfam" id="PF23598">
    <property type="entry name" value="LRR_14"/>
    <property type="match status" value="1"/>
</dbReference>
<dbReference type="InParanoid" id="A0A2R6PTL3"/>
<dbReference type="EMBL" id="NKQK01000023">
    <property type="protein sequence ID" value="PSR96342.1"/>
    <property type="molecule type" value="Genomic_DNA"/>
</dbReference>
<dbReference type="Gene3D" id="1.10.10.10">
    <property type="entry name" value="Winged helix-like DNA-binding domain superfamily/Winged helix DNA-binding domain"/>
    <property type="match status" value="1"/>
</dbReference>
<dbReference type="Gene3D" id="1.10.8.430">
    <property type="entry name" value="Helical domain of apoptotic protease-activating factors"/>
    <property type="match status" value="1"/>
</dbReference>
<dbReference type="OrthoDB" id="736010at2759"/>
<dbReference type="FunFam" id="3.40.50.300:FF:001091">
    <property type="entry name" value="Probable disease resistance protein At1g61300"/>
    <property type="match status" value="1"/>
</dbReference>
<dbReference type="AlphaFoldDB" id="A0A2R6PTL3"/>
<evidence type="ECO:0000259" key="12">
    <source>
        <dbReference type="Pfam" id="PF23598"/>
    </source>
</evidence>
<organism evidence="13 14">
    <name type="scientific">Actinidia chinensis var. chinensis</name>
    <name type="common">Chinese soft-hair kiwi</name>
    <dbReference type="NCBI Taxonomy" id="1590841"/>
    <lineage>
        <taxon>Eukaryota</taxon>
        <taxon>Viridiplantae</taxon>
        <taxon>Streptophyta</taxon>
        <taxon>Embryophyta</taxon>
        <taxon>Tracheophyta</taxon>
        <taxon>Spermatophyta</taxon>
        <taxon>Magnoliopsida</taxon>
        <taxon>eudicotyledons</taxon>
        <taxon>Gunneridae</taxon>
        <taxon>Pentapetalae</taxon>
        <taxon>asterids</taxon>
        <taxon>Ericales</taxon>
        <taxon>Actinidiaceae</taxon>
        <taxon>Actinidia</taxon>
    </lineage>
</organism>
<dbReference type="PROSITE" id="PS51450">
    <property type="entry name" value="LRR"/>
    <property type="match status" value="1"/>
</dbReference>
<dbReference type="InterPro" id="IPR042197">
    <property type="entry name" value="Apaf_helical"/>
</dbReference>
<reference evidence="13 14" key="1">
    <citation type="submission" date="2017-07" db="EMBL/GenBank/DDBJ databases">
        <title>An improved, manually edited Actinidia chinensis var. chinensis (kiwifruit) genome highlights the challenges associated with draft genomes and gene prediction in plants.</title>
        <authorList>
            <person name="Pilkington S."/>
            <person name="Crowhurst R."/>
            <person name="Hilario E."/>
            <person name="Nardozza S."/>
            <person name="Fraser L."/>
            <person name="Peng Y."/>
            <person name="Gunaseelan K."/>
            <person name="Simpson R."/>
            <person name="Tahir J."/>
            <person name="Deroles S."/>
            <person name="Templeton K."/>
            <person name="Luo Z."/>
            <person name="Davy M."/>
            <person name="Cheng C."/>
            <person name="Mcneilage M."/>
            <person name="Scaglione D."/>
            <person name="Liu Y."/>
            <person name="Zhang Q."/>
            <person name="Datson P."/>
            <person name="De Silva N."/>
            <person name="Gardiner S."/>
            <person name="Bassett H."/>
            <person name="Chagne D."/>
            <person name="Mccallum J."/>
            <person name="Dzierzon H."/>
            <person name="Deng C."/>
            <person name="Wang Y.-Y."/>
            <person name="Barron N."/>
            <person name="Manako K."/>
            <person name="Bowen J."/>
            <person name="Foster T."/>
            <person name="Erridge Z."/>
            <person name="Tiffin H."/>
            <person name="Waite C."/>
            <person name="Davies K."/>
            <person name="Grierson E."/>
            <person name="Laing W."/>
            <person name="Kirk R."/>
            <person name="Chen X."/>
            <person name="Wood M."/>
            <person name="Montefiori M."/>
            <person name="Brummell D."/>
            <person name="Schwinn K."/>
            <person name="Catanach A."/>
            <person name="Fullerton C."/>
            <person name="Li D."/>
            <person name="Meiyalaghan S."/>
            <person name="Nieuwenhuizen N."/>
            <person name="Read N."/>
            <person name="Prakash R."/>
            <person name="Hunter D."/>
            <person name="Zhang H."/>
            <person name="Mckenzie M."/>
            <person name="Knabel M."/>
            <person name="Harris A."/>
            <person name="Allan A."/>
            <person name="Chen A."/>
            <person name="Janssen B."/>
            <person name="Plunkett B."/>
            <person name="Dwamena C."/>
            <person name="Voogd C."/>
            <person name="Leif D."/>
            <person name="Lafferty D."/>
            <person name="Souleyre E."/>
            <person name="Varkonyi-Gasic E."/>
            <person name="Gambi F."/>
            <person name="Hanley J."/>
            <person name="Yao J.-L."/>
            <person name="Cheung J."/>
            <person name="David K."/>
            <person name="Warren B."/>
            <person name="Marsh K."/>
            <person name="Snowden K."/>
            <person name="Lin-Wang K."/>
            <person name="Brian L."/>
            <person name="Martinez-Sanchez M."/>
            <person name="Wang M."/>
            <person name="Ileperuma N."/>
            <person name="Macnee N."/>
            <person name="Campin R."/>
            <person name="Mcatee P."/>
            <person name="Drummond R."/>
            <person name="Espley R."/>
            <person name="Ireland H."/>
            <person name="Wu R."/>
            <person name="Atkinson R."/>
            <person name="Karunairetnam S."/>
            <person name="Bulley S."/>
            <person name="Chunkath S."/>
            <person name="Hanley Z."/>
            <person name="Storey R."/>
            <person name="Thrimawithana A."/>
            <person name="Thomson S."/>
            <person name="David C."/>
            <person name="Testolin R."/>
        </authorList>
    </citation>
    <scope>NUCLEOTIDE SEQUENCE [LARGE SCALE GENOMIC DNA]</scope>
    <source>
        <strain evidence="14">cv. Red5</strain>
        <tissue evidence="13">Young leaf</tissue>
    </source>
</reference>
<dbReference type="InterPro" id="IPR058922">
    <property type="entry name" value="WHD_DRP"/>
</dbReference>
<dbReference type="SUPFAM" id="SSF52540">
    <property type="entry name" value="P-loop containing nucleoside triphosphate hydrolases"/>
    <property type="match status" value="1"/>
</dbReference>
<feature type="compositionally biased region" description="Low complexity" evidence="8">
    <location>
        <begin position="882"/>
        <end position="896"/>
    </location>
</feature>